<dbReference type="SUPFAM" id="SSF46689">
    <property type="entry name" value="Homeodomain-like"/>
    <property type="match status" value="1"/>
</dbReference>
<evidence type="ECO:0000313" key="9">
    <source>
        <dbReference type="Proteomes" id="UP001223646"/>
    </source>
</evidence>
<feature type="domain" description="HTH tetR-type" evidence="7">
    <location>
        <begin position="2"/>
        <end position="62"/>
    </location>
</feature>
<organism evidence="8 9">
    <name type="scientific">Corynebacterium amycolatum</name>
    <dbReference type="NCBI Taxonomy" id="43765"/>
    <lineage>
        <taxon>Bacteria</taxon>
        <taxon>Bacillati</taxon>
        <taxon>Actinomycetota</taxon>
        <taxon>Actinomycetes</taxon>
        <taxon>Mycobacteriales</taxon>
        <taxon>Corynebacteriaceae</taxon>
        <taxon>Corynebacterium</taxon>
    </lineage>
</organism>
<dbReference type="InterPro" id="IPR001647">
    <property type="entry name" value="HTH_TetR"/>
</dbReference>
<dbReference type="Pfam" id="PF02909">
    <property type="entry name" value="TetR_C_1"/>
    <property type="match status" value="1"/>
</dbReference>
<sequence>MQLTKDIIVDAALTILNEYGLGDLTIRRLTRHLGTAAGAMYWHYPSKQALLGAVADRILTPCTEFSATGDWRADTEAIAELLYSCLTAHRDGAEVVSAALATGTATIRPEQLLADVLENAPETSISTPSAADTASVLVYFILGATVDQQTAIALNLNGAKSVSDTGDTNGENNASTGAAAEASSEDAAEQAKELGRQRIALGTELFIAGIAGVAGIKGPAGQ</sequence>
<dbReference type="PRINTS" id="PR00400">
    <property type="entry name" value="TETREPRESSOR"/>
</dbReference>
<evidence type="ECO:0000256" key="4">
    <source>
        <dbReference type="ARBA" id="ARBA00023163"/>
    </source>
</evidence>
<dbReference type="AlphaFoldDB" id="A0AAW9SJ48"/>
<keyword evidence="4" id="KW-0804">Transcription</keyword>
<dbReference type="GO" id="GO:0000976">
    <property type="term" value="F:transcription cis-regulatory region binding"/>
    <property type="evidence" value="ECO:0007669"/>
    <property type="project" value="TreeGrafter"/>
</dbReference>
<dbReference type="Pfam" id="PF00440">
    <property type="entry name" value="TetR_N"/>
    <property type="match status" value="1"/>
</dbReference>
<keyword evidence="3 5" id="KW-0238">DNA-binding</keyword>
<dbReference type="InterPro" id="IPR009057">
    <property type="entry name" value="Homeodomain-like_sf"/>
</dbReference>
<dbReference type="PANTHER" id="PTHR30055">
    <property type="entry name" value="HTH-TYPE TRANSCRIPTIONAL REGULATOR RUTR"/>
    <property type="match status" value="1"/>
</dbReference>
<dbReference type="EMBL" id="JASOOY020000011">
    <property type="protein sequence ID" value="MEO3716587.1"/>
    <property type="molecule type" value="Genomic_DNA"/>
</dbReference>
<dbReference type="PROSITE" id="PS50977">
    <property type="entry name" value="HTH_TETR_2"/>
    <property type="match status" value="1"/>
</dbReference>
<dbReference type="GO" id="GO:0046677">
    <property type="term" value="P:response to antibiotic"/>
    <property type="evidence" value="ECO:0007669"/>
    <property type="project" value="InterPro"/>
</dbReference>
<evidence type="ECO:0000256" key="6">
    <source>
        <dbReference type="SAM" id="MobiDB-lite"/>
    </source>
</evidence>
<evidence type="ECO:0000256" key="2">
    <source>
        <dbReference type="ARBA" id="ARBA00023015"/>
    </source>
</evidence>
<reference evidence="8" key="2">
    <citation type="submission" date="2024-05" db="EMBL/GenBank/DDBJ databases">
        <authorList>
            <person name="Wolfe A."/>
        </authorList>
    </citation>
    <scope>NUCLEOTIDE SEQUENCE</scope>
    <source>
        <strain evidence="8">UMB1064</strain>
    </source>
</reference>
<dbReference type="Gene3D" id="1.10.357.10">
    <property type="entry name" value="Tetracycline Repressor, domain 2"/>
    <property type="match status" value="1"/>
</dbReference>
<dbReference type="InterPro" id="IPR003012">
    <property type="entry name" value="Tet_transcr_reg_TetR"/>
</dbReference>
<dbReference type="RefSeq" id="WP_246821902.1">
    <property type="nucleotide sequence ID" value="NZ_JASOMP010000004.1"/>
</dbReference>
<feature type="DNA-binding region" description="H-T-H motif" evidence="5">
    <location>
        <begin position="25"/>
        <end position="44"/>
    </location>
</feature>
<dbReference type="GO" id="GO:0003700">
    <property type="term" value="F:DNA-binding transcription factor activity"/>
    <property type="evidence" value="ECO:0007669"/>
    <property type="project" value="TreeGrafter"/>
</dbReference>
<gene>
    <name evidence="8" type="ORF">QP460_003135</name>
</gene>
<proteinExistence type="predicted"/>
<evidence type="ECO:0000256" key="3">
    <source>
        <dbReference type="ARBA" id="ARBA00023125"/>
    </source>
</evidence>
<dbReference type="Proteomes" id="UP001223646">
    <property type="component" value="Unassembled WGS sequence"/>
</dbReference>
<keyword evidence="1" id="KW-0678">Repressor</keyword>
<keyword evidence="2" id="KW-0805">Transcription regulation</keyword>
<dbReference type="SUPFAM" id="SSF48498">
    <property type="entry name" value="Tetracyclin repressor-like, C-terminal domain"/>
    <property type="match status" value="1"/>
</dbReference>
<comment type="caution">
    <text evidence="8">The sequence shown here is derived from an EMBL/GenBank/DDBJ whole genome shotgun (WGS) entry which is preliminary data.</text>
</comment>
<reference evidence="8" key="1">
    <citation type="submission" date="2023-05" db="EMBL/GenBank/DDBJ databases">
        <authorList>
            <person name="Du J."/>
        </authorList>
    </citation>
    <scope>NUCLEOTIDE SEQUENCE</scope>
    <source>
        <strain evidence="8">UMB1064</strain>
    </source>
</reference>
<feature type="region of interest" description="Disordered" evidence="6">
    <location>
        <begin position="162"/>
        <end position="191"/>
    </location>
</feature>
<dbReference type="PANTHER" id="PTHR30055:SF151">
    <property type="entry name" value="TRANSCRIPTIONAL REGULATORY PROTEIN"/>
    <property type="match status" value="1"/>
</dbReference>
<evidence type="ECO:0000259" key="7">
    <source>
        <dbReference type="PROSITE" id="PS50977"/>
    </source>
</evidence>
<accession>A0AAW9SJ48</accession>
<feature type="compositionally biased region" description="Polar residues" evidence="6">
    <location>
        <begin position="162"/>
        <end position="173"/>
    </location>
</feature>
<protein>
    <submittedName>
        <fullName evidence="8">TetR family transcriptional regulator</fullName>
    </submittedName>
</protein>
<dbReference type="InterPro" id="IPR004111">
    <property type="entry name" value="Repressor_TetR_C"/>
</dbReference>
<name>A0AAW9SJ48_CORAY</name>
<dbReference type="InterPro" id="IPR036271">
    <property type="entry name" value="Tet_transcr_reg_TetR-rel_C_sf"/>
</dbReference>
<evidence type="ECO:0000256" key="5">
    <source>
        <dbReference type="PROSITE-ProRule" id="PRU00335"/>
    </source>
</evidence>
<dbReference type="GO" id="GO:0045892">
    <property type="term" value="P:negative regulation of DNA-templated transcription"/>
    <property type="evidence" value="ECO:0007669"/>
    <property type="project" value="InterPro"/>
</dbReference>
<dbReference type="PRINTS" id="PR00455">
    <property type="entry name" value="HTHTETR"/>
</dbReference>
<dbReference type="Gene3D" id="1.10.10.60">
    <property type="entry name" value="Homeodomain-like"/>
    <property type="match status" value="1"/>
</dbReference>
<dbReference type="InterPro" id="IPR050109">
    <property type="entry name" value="HTH-type_TetR-like_transc_reg"/>
</dbReference>
<evidence type="ECO:0000256" key="1">
    <source>
        <dbReference type="ARBA" id="ARBA00022491"/>
    </source>
</evidence>
<evidence type="ECO:0000313" key="8">
    <source>
        <dbReference type="EMBL" id="MEO3716587.1"/>
    </source>
</evidence>